<reference evidence="1 2" key="1">
    <citation type="submission" date="2018-06" db="EMBL/GenBank/DDBJ databases">
        <title>The genome of Pseudomonas putida NX-1, a lignin degrader.</title>
        <authorList>
            <person name="Xu Z."/>
        </authorList>
    </citation>
    <scope>NUCLEOTIDE SEQUENCE [LARGE SCALE GENOMIC DNA]</scope>
    <source>
        <strain evidence="1 2">NX-1</strain>
    </source>
</reference>
<dbReference type="PANTHER" id="PTHR35841:SF1">
    <property type="entry name" value="PHOSPHONATES-BINDING PERIPLASMIC PROTEIN"/>
    <property type="match status" value="1"/>
</dbReference>
<dbReference type="Gene3D" id="3.40.190.10">
    <property type="entry name" value="Periplasmic binding protein-like II"/>
    <property type="match status" value="1"/>
</dbReference>
<proteinExistence type="predicted"/>
<accession>A0AAD0PE75</accession>
<protein>
    <submittedName>
        <fullName evidence="1">Phosphate ABC transporter substrate-binding protein</fullName>
    </submittedName>
</protein>
<name>A0AAD0PE75_PSEPU</name>
<dbReference type="PANTHER" id="PTHR35841">
    <property type="entry name" value="PHOSPHONATES-BINDING PERIPLASMIC PROTEIN"/>
    <property type="match status" value="1"/>
</dbReference>
<gene>
    <name evidence="1" type="ORF">C1S65_05130</name>
</gene>
<dbReference type="SUPFAM" id="SSF53850">
    <property type="entry name" value="Periplasmic binding protein-like II"/>
    <property type="match status" value="1"/>
</dbReference>
<dbReference type="EMBL" id="CP030750">
    <property type="protein sequence ID" value="AXA23527.1"/>
    <property type="molecule type" value="Genomic_DNA"/>
</dbReference>
<evidence type="ECO:0000313" key="2">
    <source>
        <dbReference type="Proteomes" id="UP000251617"/>
    </source>
</evidence>
<sequence>MTQGFVDLSMYVAPERINQASAAWLQRILLLLDARGEAVGTQPLLQVWRSPQLLLSQTCGYPLMTALRGQVRVVGQPRYRLPYVREGQHCSLLLVREDDPRQDLPAFFDSHGLVNGPDSNSGMNLLRHALAPLQREGRFFSQVSHTGGHRNSMRALREGQGDLAAIDSVTYGYLARDHSEEVEGLRILGQTAWGPSLPYITAGWRSAEEAEWIRRAMNQALAELPAVAEALAIDQVLPVETADYQVLLDYEHEARRLGLVTLG</sequence>
<dbReference type="Proteomes" id="UP000251617">
    <property type="component" value="Chromosome"/>
</dbReference>
<dbReference type="AlphaFoldDB" id="A0AAD0PE75"/>
<dbReference type="Pfam" id="PF12974">
    <property type="entry name" value="Phosphonate-bd"/>
    <property type="match status" value="1"/>
</dbReference>
<organism evidence="1 2">
    <name type="scientific">Pseudomonas putida</name>
    <name type="common">Arthrobacter siderocapsulatus</name>
    <dbReference type="NCBI Taxonomy" id="303"/>
    <lineage>
        <taxon>Bacteria</taxon>
        <taxon>Pseudomonadati</taxon>
        <taxon>Pseudomonadota</taxon>
        <taxon>Gammaproteobacteria</taxon>
        <taxon>Pseudomonadales</taxon>
        <taxon>Pseudomonadaceae</taxon>
        <taxon>Pseudomonas</taxon>
    </lineage>
</organism>
<dbReference type="RefSeq" id="WP_112897474.1">
    <property type="nucleotide sequence ID" value="NZ_CP030750.1"/>
</dbReference>
<evidence type="ECO:0000313" key="1">
    <source>
        <dbReference type="EMBL" id="AXA23527.1"/>
    </source>
</evidence>